<dbReference type="AlphaFoldDB" id="A0A370BSD1"/>
<dbReference type="VEuPathDB" id="FungiDB:M747DRAFT_309237"/>
<reference evidence="1 2" key="1">
    <citation type="submission" date="2018-07" db="EMBL/GenBank/DDBJ databases">
        <title>Section-level genome sequencing of Aspergillus section Nigri to investigate inter- and intra-species variation.</title>
        <authorList>
            <consortium name="DOE Joint Genome Institute"/>
            <person name="Vesth T.C."/>
            <person name="Nybo J.L."/>
            <person name="Theobald S."/>
            <person name="Frisvad J.C."/>
            <person name="Larsen T.O."/>
            <person name="Nielsen K.F."/>
            <person name="Hoof J.B."/>
            <person name="Brandl J."/>
            <person name="Salamov A."/>
            <person name="Riley R."/>
            <person name="Gladden J.M."/>
            <person name="Phatale P."/>
            <person name="Nielsen M.T."/>
            <person name="Lyhne E.K."/>
            <person name="Kogle M.E."/>
            <person name="Strasser K."/>
            <person name="McDonnell E."/>
            <person name="Barry K."/>
            <person name="Clum A."/>
            <person name="Chen C."/>
            <person name="Nolan M."/>
            <person name="Sandor L."/>
            <person name="Kuo A."/>
            <person name="Lipzen A."/>
            <person name="Hainaut M."/>
            <person name="Drula E."/>
            <person name="Tsang A."/>
            <person name="Magnuson J.K."/>
            <person name="Henrissat B."/>
            <person name="Wiebenga A."/>
            <person name="Simmons B.A."/>
            <person name="Makela M.R."/>
            <person name="De vries R.P."/>
            <person name="Grigoriev I.V."/>
            <person name="Mortensen U.H."/>
            <person name="Baker S.E."/>
            <person name="Andersen M.R."/>
        </authorList>
    </citation>
    <scope>NUCLEOTIDE SEQUENCE [LARGE SCALE GENOMIC DNA]</scope>
    <source>
        <strain evidence="1 2">ATCC 13496</strain>
    </source>
</reference>
<proteinExistence type="predicted"/>
<dbReference type="Proteomes" id="UP000253845">
    <property type="component" value="Unassembled WGS sequence"/>
</dbReference>
<gene>
    <name evidence="1" type="ORF">M747DRAFT_309237</name>
</gene>
<accession>A0A370BSD1</accession>
<sequence length="209" mass="22536">MCIASAIHTVAFSPASLGNIARLRIGDFAITFTRTVDAHGLFDPDRALSSVRRHPGLDAFACLNAARSFPKRKSQFCICSFPAGVCIPRPRSFLSLPRANFEDVAWLCNTSFLSISRPVGRPITRLAKNTQPTTQASSKREMLCAFHPSFFSSHSLATIGPSSSPICPPALTPGAVAMPSWIHIAARQASLNCGYPSTDLPAIYICQTL</sequence>
<evidence type="ECO:0000313" key="2">
    <source>
        <dbReference type="Proteomes" id="UP000253845"/>
    </source>
</evidence>
<dbReference type="EMBL" id="KZ851940">
    <property type="protein sequence ID" value="RDH16292.1"/>
    <property type="molecule type" value="Genomic_DNA"/>
</dbReference>
<protein>
    <submittedName>
        <fullName evidence="1">Uncharacterized protein</fullName>
    </submittedName>
</protein>
<organism evidence="1 2">
    <name type="scientific">Aspergillus niger ATCC 13496</name>
    <dbReference type="NCBI Taxonomy" id="1353008"/>
    <lineage>
        <taxon>Eukaryota</taxon>
        <taxon>Fungi</taxon>
        <taxon>Dikarya</taxon>
        <taxon>Ascomycota</taxon>
        <taxon>Pezizomycotina</taxon>
        <taxon>Eurotiomycetes</taxon>
        <taxon>Eurotiomycetidae</taxon>
        <taxon>Eurotiales</taxon>
        <taxon>Aspergillaceae</taxon>
        <taxon>Aspergillus</taxon>
        <taxon>Aspergillus subgen. Circumdati</taxon>
    </lineage>
</organism>
<evidence type="ECO:0000313" key="1">
    <source>
        <dbReference type="EMBL" id="RDH16292.1"/>
    </source>
</evidence>
<name>A0A370BSD1_ASPNG</name>